<evidence type="ECO:0000256" key="5">
    <source>
        <dbReference type="ARBA" id="ARBA00022519"/>
    </source>
</evidence>
<keyword evidence="14" id="KW-1185">Reference proteome</keyword>
<dbReference type="Gene3D" id="2.40.50.100">
    <property type="match status" value="1"/>
</dbReference>
<evidence type="ECO:0000259" key="11">
    <source>
        <dbReference type="Pfam" id="PF25994"/>
    </source>
</evidence>
<gene>
    <name evidence="13" type="ORF">DRW48_03065</name>
</gene>
<evidence type="ECO:0000259" key="12">
    <source>
        <dbReference type="Pfam" id="PF26002"/>
    </source>
</evidence>
<dbReference type="InterPro" id="IPR050739">
    <property type="entry name" value="MFP"/>
</dbReference>
<feature type="region of interest" description="Disordered" evidence="10">
    <location>
        <begin position="1"/>
        <end position="175"/>
    </location>
</feature>
<keyword evidence="4 9" id="KW-1003">Cell membrane</keyword>
<evidence type="ECO:0000256" key="6">
    <source>
        <dbReference type="ARBA" id="ARBA00022692"/>
    </source>
</evidence>
<keyword evidence="7 9" id="KW-1133">Transmembrane helix</keyword>
<feature type="domain" description="AprE-like beta-barrel" evidence="12">
    <location>
        <begin position="491"/>
        <end position="580"/>
    </location>
</feature>
<dbReference type="PRINTS" id="PR01490">
    <property type="entry name" value="RTXTOXIND"/>
</dbReference>
<organism evidence="13 14">
    <name type="scientific">Paracoccus suum</name>
    <dbReference type="NCBI Taxonomy" id="2259340"/>
    <lineage>
        <taxon>Bacteria</taxon>
        <taxon>Pseudomonadati</taxon>
        <taxon>Pseudomonadota</taxon>
        <taxon>Alphaproteobacteria</taxon>
        <taxon>Rhodobacterales</taxon>
        <taxon>Paracoccaceae</taxon>
        <taxon>Paracoccus</taxon>
    </lineage>
</organism>
<comment type="subcellular location">
    <subcellularLocation>
        <location evidence="1 9">Cell inner membrane</location>
        <topology evidence="1 9">Single-pass membrane protein</topology>
    </subcellularLocation>
</comment>
<proteinExistence type="inferred from homology"/>
<dbReference type="AlphaFoldDB" id="A0A344PHF0"/>
<feature type="compositionally biased region" description="Pro residues" evidence="10">
    <location>
        <begin position="149"/>
        <end position="175"/>
    </location>
</feature>
<feature type="compositionally biased region" description="Basic and acidic residues" evidence="10">
    <location>
        <begin position="94"/>
        <end position="110"/>
    </location>
</feature>
<dbReference type="NCBIfam" id="TIGR01843">
    <property type="entry name" value="type_I_hlyD"/>
    <property type="match status" value="1"/>
</dbReference>
<dbReference type="OrthoDB" id="9810980at2"/>
<feature type="transmembrane region" description="Helical" evidence="9">
    <location>
        <begin position="182"/>
        <end position="203"/>
    </location>
</feature>
<feature type="compositionally biased region" description="Low complexity" evidence="10">
    <location>
        <begin position="58"/>
        <end position="70"/>
    </location>
</feature>
<dbReference type="Gene3D" id="2.40.30.170">
    <property type="match status" value="1"/>
</dbReference>
<reference evidence="14" key="1">
    <citation type="submission" date="2018-07" db="EMBL/GenBank/DDBJ databases">
        <title>Genome sequencing of Paracoccus sp. SC2-6.</title>
        <authorList>
            <person name="Heo J."/>
            <person name="Kim S.-J."/>
            <person name="Kwon S.-W."/>
        </authorList>
    </citation>
    <scope>NUCLEOTIDE SEQUENCE [LARGE SCALE GENOMIC DNA]</scope>
    <source>
        <strain evidence="14">SC2-6</strain>
    </source>
</reference>
<dbReference type="InterPro" id="IPR058982">
    <property type="entry name" value="Beta-barrel_AprE"/>
</dbReference>
<evidence type="ECO:0000256" key="2">
    <source>
        <dbReference type="ARBA" id="ARBA00009477"/>
    </source>
</evidence>
<dbReference type="GO" id="GO:0005886">
    <property type="term" value="C:plasma membrane"/>
    <property type="evidence" value="ECO:0007669"/>
    <property type="project" value="UniProtKB-SubCell"/>
</dbReference>
<dbReference type="Proteomes" id="UP000252023">
    <property type="component" value="Chromosome"/>
</dbReference>
<evidence type="ECO:0000313" key="14">
    <source>
        <dbReference type="Proteomes" id="UP000252023"/>
    </source>
</evidence>
<dbReference type="PANTHER" id="PTHR30386:SF17">
    <property type="entry name" value="ALKALINE PROTEASE SECRETION PROTEIN APRE"/>
    <property type="match status" value="1"/>
</dbReference>
<evidence type="ECO:0000256" key="1">
    <source>
        <dbReference type="ARBA" id="ARBA00004377"/>
    </source>
</evidence>
<keyword evidence="6 9" id="KW-0812">Transmembrane</keyword>
<evidence type="ECO:0000313" key="13">
    <source>
        <dbReference type="EMBL" id="AXC48805.1"/>
    </source>
</evidence>
<name>A0A344PHF0_9RHOB</name>
<evidence type="ECO:0000256" key="9">
    <source>
        <dbReference type="RuleBase" id="RU365093"/>
    </source>
</evidence>
<feature type="compositionally biased region" description="Low complexity" evidence="10">
    <location>
        <begin position="111"/>
        <end position="136"/>
    </location>
</feature>
<dbReference type="PANTHER" id="PTHR30386">
    <property type="entry name" value="MEMBRANE FUSION SUBUNIT OF EMRAB-TOLC MULTIDRUG EFFLUX PUMP"/>
    <property type="match status" value="1"/>
</dbReference>
<dbReference type="Pfam" id="PF26002">
    <property type="entry name" value="Beta-barrel_AprE"/>
    <property type="match status" value="1"/>
</dbReference>
<keyword evidence="8 9" id="KW-0472">Membrane</keyword>
<evidence type="ECO:0000256" key="10">
    <source>
        <dbReference type="SAM" id="MobiDB-lite"/>
    </source>
</evidence>
<evidence type="ECO:0000256" key="4">
    <source>
        <dbReference type="ARBA" id="ARBA00022475"/>
    </source>
</evidence>
<keyword evidence="5 9" id="KW-0997">Cell inner membrane</keyword>
<keyword evidence="3 9" id="KW-0813">Transport</keyword>
<dbReference type="InterPro" id="IPR010129">
    <property type="entry name" value="T1SS_HlyD"/>
</dbReference>
<comment type="similarity">
    <text evidence="2 9">Belongs to the membrane fusion protein (MFP) (TC 8.A.1) family.</text>
</comment>
<dbReference type="InterPro" id="IPR058781">
    <property type="entry name" value="HH_AprE-like"/>
</dbReference>
<evidence type="ECO:0000256" key="3">
    <source>
        <dbReference type="ARBA" id="ARBA00022448"/>
    </source>
</evidence>
<dbReference type="KEGG" id="pars:DRW48_03065"/>
<dbReference type="Pfam" id="PF25994">
    <property type="entry name" value="HH_AprE"/>
    <property type="match status" value="1"/>
</dbReference>
<accession>A0A344PHF0</accession>
<dbReference type="GO" id="GO:0015031">
    <property type="term" value="P:protein transport"/>
    <property type="evidence" value="ECO:0007669"/>
    <property type="project" value="InterPro"/>
</dbReference>
<evidence type="ECO:0000256" key="8">
    <source>
        <dbReference type="ARBA" id="ARBA00023136"/>
    </source>
</evidence>
<evidence type="ECO:0000256" key="7">
    <source>
        <dbReference type="ARBA" id="ARBA00022989"/>
    </source>
</evidence>
<feature type="domain" description="AprE-like long alpha-helical hairpin" evidence="11">
    <location>
        <begin position="259"/>
        <end position="448"/>
    </location>
</feature>
<dbReference type="EMBL" id="CP030918">
    <property type="protein sequence ID" value="AXC48805.1"/>
    <property type="molecule type" value="Genomic_DNA"/>
</dbReference>
<sequence>MSDSRKEPDDAVAASPTDQAAARKPSVQPYRIAGVTAAPYQSGRSTRHIEGATERTSAAGAPLPEAAAAGVRPESDTPPGTGTRPNAPHLGAATRRDAPHLGDRQPKEAQADAAATSQAASTAAPREPAPRAASTALTERQASLRPVPTAGPPAPPALPPAHRPPPDLPPPPPPRRWSAQGAVLMGFLALFILFGGFGAWAWGARIAGAVVASGQVEVEQHRQIVQHPDGGVVDEILVRDGQSVKAGQPLIRLDGSLLRTELAIVEGQYFELLSRRGRLEAERADSTTLTFPQELVVAAKTNTDARDLIAGQEDLFRASLATLTQSLDQLDKQIDQIHSQIVGIDAQKDALAQQRALIGEELTDAETLLKKGLAQAPRVLALQRNAAALDGQLGELTSDRAQAEIKITEIGIERLQKSAERREKAEVELRDLGYRTLELAERRRSLTEQIARLEIRAPVAGIVHQMQITTPRSVIRAAEPVMYLIPQDRPLVIAARIAPINIDEVRIGQPVVLRFSAFSSRTTPEIDGVLAQISADSVVDESTKLPYYRAEVTIGADQLAKLGQLSLVPGMPVEIYVQTGERSPLAYLLKPLTDYFTRAFRET</sequence>
<protein>
    <recommendedName>
        <fullName evidence="9">Membrane fusion protein (MFP) family protein</fullName>
    </recommendedName>
</protein>